<sequence>MEDPTIYRILGPIYISSILPIEQEQDLFESHKITTIISITDSDIPIKYKSSPYKNIQIKLNDTPQDIIFPYIGEINYSIAETIYVNPDMVKPKLSGNAVLIHCQSGISRSVTFVCAYLMNKFKLSLENALHAIRRNYPNRTFEPNEGFLEQLEIYNDTEYTTDLQLLKNNSPRWRGYRMKYLINQLYDEDNINKDSFSEVSKPEINDNLWFGFQCCKCRTLLANNLVYVPHLPPFDKDDKQLFFYKRGLGNQIAQNKCTHIFTEPLNWMKDKILENDDSLQGRLDCYKCNSKVGNYNWKGGRCSCGKWMIPSIYLYKSKVNQIDSNGKLILQNDPRAI</sequence>
<evidence type="ECO:0000256" key="5">
    <source>
        <dbReference type="PIRSR" id="PIRSR000941-50"/>
    </source>
</evidence>
<dbReference type="AlphaFoldDB" id="A0AAV5R9I4"/>
<dbReference type="GO" id="GO:0005634">
    <property type="term" value="C:nucleus"/>
    <property type="evidence" value="ECO:0007669"/>
    <property type="project" value="TreeGrafter"/>
</dbReference>
<comment type="caution">
    <text evidence="8">The sequence shown here is derived from an EMBL/GenBank/DDBJ whole genome shotgun (WGS) entry which is preliminary data.</text>
</comment>
<evidence type="ECO:0000256" key="1">
    <source>
        <dbReference type="ARBA" id="ARBA00008601"/>
    </source>
</evidence>
<dbReference type="InterPro" id="IPR000340">
    <property type="entry name" value="Dual-sp_phosphatase_cat-dom"/>
</dbReference>
<name>A0AAV5R9I4_PICKL</name>
<dbReference type="InterPro" id="IPR000387">
    <property type="entry name" value="Tyr_Pase_dom"/>
</dbReference>
<dbReference type="SUPFAM" id="SSF52799">
    <property type="entry name" value="(Phosphotyrosine protein) phosphatases II"/>
    <property type="match status" value="1"/>
</dbReference>
<dbReference type="PROSITE" id="PS50056">
    <property type="entry name" value="TYR_PHOSPHATASE_2"/>
    <property type="match status" value="1"/>
</dbReference>
<gene>
    <name evidence="8" type="ORF">DAPK24_048090</name>
</gene>
<keyword evidence="9" id="KW-1185">Reference proteome</keyword>
<dbReference type="EMBL" id="BTGB01000009">
    <property type="protein sequence ID" value="GMM48211.1"/>
    <property type="molecule type" value="Genomic_DNA"/>
</dbReference>
<evidence type="ECO:0000256" key="2">
    <source>
        <dbReference type="ARBA" id="ARBA00013064"/>
    </source>
</evidence>
<evidence type="ECO:0000313" key="8">
    <source>
        <dbReference type="EMBL" id="GMM48211.1"/>
    </source>
</evidence>
<dbReference type="Pfam" id="PF00782">
    <property type="entry name" value="DSPc"/>
    <property type="match status" value="1"/>
</dbReference>
<keyword evidence="3" id="KW-0378">Hydrolase</keyword>
<dbReference type="InterPro" id="IPR029021">
    <property type="entry name" value="Prot-tyrosine_phosphatase-like"/>
</dbReference>
<evidence type="ECO:0000313" key="9">
    <source>
        <dbReference type="Proteomes" id="UP001378960"/>
    </source>
</evidence>
<dbReference type="PIRSF" id="PIRSF000941">
    <property type="entry name" value="DUSP12"/>
    <property type="match status" value="1"/>
</dbReference>
<evidence type="ECO:0000256" key="3">
    <source>
        <dbReference type="ARBA" id="ARBA00022801"/>
    </source>
</evidence>
<dbReference type="PANTHER" id="PTHR45848">
    <property type="entry name" value="DUAL SPECIFICITY PROTEIN PHOSPHATASE 12 FAMILY MEMBER"/>
    <property type="match status" value="1"/>
</dbReference>
<feature type="domain" description="Tyrosine specific protein phosphatases" evidence="7">
    <location>
        <begin position="95"/>
        <end position="148"/>
    </location>
</feature>
<accession>A0AAV5R9I4</accession>
<dbReference type="PANTHER" id="PTHR45848:SF4">
    <property type="entry name" value="DUAL SPECIFICITY PROTEIN PHOSPHATASE 12"/>
    <property type="match status" value="1"/>
</dbReference>
<evidence type="ECO:0000259" key="6">
    <source>
        <dbReference type="PROSITE" id="PS50054"/>
    </source>
</evidence>
<dbReference type="EC" id="3.1.3.48" evidence="2"/>
<reference evidence="8 9" key="1">
    <citation type="journal article" date="2023" name="Elife">
        <title>Identification of key yeast species and microbe-microbe interactions impacting larval growth of Drosophila in the wild.</title>
        <authorList>
            <person name="Mure A."/>
            <person name="Sugiura Y."/>
            <person name="Maeda R."/>
            <person name="Honda K."/>
            <person name="Sakurai N."/>
            <person name="Takahashi Y."/>
            <person name="Watada M."/>
            <person name="Katoh T."/>
            <person name="Gotoh A."/>
            <person name="Gotoh Y."/>
            <person name="Taniguchi I."/>
            <person name="Nakamura K."/>
            <person name="Hayashi T."/>
            <person name="Katayama T."/>
            <person name="Uemura T."/>
            <person name="Hattori Y."/>
        </authorList>
    </citation>
    <scope>NUCLEOTIDE SEQUENCE [LARGE SCALE GENOMIC DNA]</scope>
    <source>
        <strain evidence="8 9">PK-24</strain>
    </source>
</reference>
<dbReference type="Proteomes" id="UP001378960">
    <property type="component" value="Unassembled WGS sequence"/>
</dbReference>
<protein>
    <recommendedName>
        <fullName evidence="2">protein-tyrosine-phosphatase</fullName>
        <ecNumber evidence="2">3.1.3.48</ecNumber>
    </recommendedName>
</protein>
<dbReference type="SMART" id="SM00195">
    <property type="entry name" value="DSPc"/>
    <property type="match status" value="1"/>
</dbReference>
<feature type="active site" description="Phosphocysteine intermediate" evidence="5">
    <location>
        <position position="103"/>
    </location>
</feature>
<evidence type="ECO:0000256" key="4">
    <source>
        <dbReference type="ARBA" id="ARBA00022912"/>
    </source>
</evidence>
<dbReference type="InterPro" id="IPR016278">
    <property type="entry name" value="DUSP12"/>
</dbReference>
<dbReference type="Gene3D" id="3.90.190.10">
    <property type="entry name" value="Protein tyrosine phosphatase superfamily"/>
    <property type="match status" value="1"/>
</dbReference>
<dbReference type="PROSITE" id="PS50054">
    <property type="entry name" value="TYR_PHOSPHATASE_DUAL"/>
    <property type="match status" value="1"/>
</dbReference>
<evidence type="ECO:0000259" key="7">
    <source>
        <dbReference type="PROSITE" id="PS50056"/>
    </source>
</evidence>
<dbReference type="GO" id="GO:0008138">
    <property type="term" value="F:protein tyrosine/serine/threonine phosphatase activity"/>
    <property type="evidence" value="ECO:0007669"/>
    <property type="project" value="InterPro"/>
</dbReference>
<proteinExistence type="inferred from homology"/>
<dbReference type="GO" id="GO:0004725">
    <property type="term" value="F:protein tyrosine phosphatase activity"/>
    <property type="evidence" value="ECO:0007669"/>
    <property type="project" value="UniProtKB-EC"/>
</dbReference>
<feature type="domain" description="Tyrosine-protein phosphatase" evidence="6">
    <location>
        <begin position="3"/>
        <end position="161"/>
    </location>
</feature>
<keyword evidence="4" id="KW-0904">Protein phosphatase</keyword>
<dbReference type="InterPro" id="IPR020422">
    <property type="entry name" value="TYR_PHOSPHATASE_DUAL_dom"/>
</dbReference>
<comment type="similarity">
    <text evidence="1">Belongs to the protein-tyrosine phosphatase family. Non-receptor class dual specificity subfamily.</text>
</comment>
<organism evidence="8 9">
    <name type="scientific">Pichia kluyveri</name>
    <name type="common">Yeast</name>
    <dbReference type="NCBI Taxonomy" id="36015"/>
    <lineage>
        <taxon>Eukaryota</taxon>
        <taxon>Fungi</taxon>
        <taxon>Dikarya</taxon>
        <taxon>Ascomycota</taxon>
        <taxon>Saccharomycotina</taxon>
        <taxon>Pichiomycetes</taxon>
        <taxon>Pichiales</taxon>
        <taxon>Pichiaceae</taxon>
        <taxon>Pichia</taxon>
    </lineage>
</organism>